<dbReference type="InterPro" id="IPR031303">
    <property type="entry name" value="C5_meth_CS"/>
</dbReference>
<dbReference type="GO" id="GO:0003886">
    <property type="term" value="F:DNA (cytosine-5-)-methyltransferase activity"/>
    <property type="evidence" value="ECO:0007669"/>
    <property type="project" value="UniProtKB-EC"/>
</dbReference>
<evidence type="ECO:0000256" key="6">
    <source>
        <dbReference type="PROSITE-ProRule" id="PRU01016"/>
    </source>
</evidence>
<keyword evidence="3 6" id="KW-0808">Transferase</keyword>
<dbReference type="Gene3D" id="3.40.50.150">
    <property type="entry name" value="Vaccinia Virus protein VP39"/>
    <property type="match status" value="1"/>
</dbReference>
<comment type="similarity">
    <text evidence="6 7">Belongs to the class I-like SAM-binding methyltransferase superfamily. C5-methyltransferase family.</text>
</comment>
<sequence>MSETFEVIEICAGAGGQALGLEKAGFKHRLAIELDHNACATLRANLPSEVVIEGDVADPDVWRPADHGPDGEFGHRELALLAGGVPCPPFTIAGKQLGATDERDLFAWAVQQVDVIRPRAVMLENVRGLSMPRFAGYRQHVLDQLTEFGYVAEWRLLHAAGFGVPQLRPRFVLVALQQEYADYFTWPEESEDEVTVADAIGDLLGKHGWKGLEEWKKKAAKIAPTIVGGSKKHGGADLGPTRAKRAWAELGVDAMGLANDAPQRDDVFEGKPGPKLTNEMVARIQGWSGEFENWVFTGRKTSNYRQIGNAFPPPMARGIGDAIMRALMKEGSASDRKVSQEHDPVYRVLREANGFVSSKALIKEAGLEISIPELKKRIDMLRRDFHIITEKQGSTLKYKLVAFKAFVGQGDHGRHEFFQKNRSKVS</sequence>
<evidence type="ECO:0000256" key="5">
    <source>
        <dbReference type="ARBA" id="ARBA00022747"/>
    </source>
</evidence>
<evidence type="ECO:0000256" key="2">
    <source>
        <dbReference type="ARBA" id="ARBA00022603"/>
    </source>
</evidence>
<dbReference type="Pfam" id="PF00145">
    <property type="entry name" value="DNA_methylase"/>
    <property type="match status" value="1"/>
</dbReference>
<dbReference type="EC" id="2.1.1.37" evidence="1"/>
<dbReference type="PRINTS" id="PR00105">
    <property type="entry name" value="C5METTRFRASE"/>
</dbReference>
<comment type="caution">
    <text evidence="8">The sequence shown here is derived from an EMBL/GenBank/DDBJ whole genome shotgun (WGS) entry which is preliminary data.</text>
</comment>
<dbReference type="AlphaFoldDB" id="A0A2A9FB93"/>
<dbReference type="InterPro" id="IPR001525">
    <property type="entry name" value="C5_MeTfrase"/>
</dbReference>
<evidence type="ECO:0000313" key="9">
    <source>
        <dbReference type="Proteomes" id="UP000243542"/>
    </source>
</evidence>
<dbReference type="Proteomes" id="UP000243542">
    <property type="component" value="Unassembled WGS sequence"/>
</dbReference>
<dbReference type="PROSITE" id="PS00095">
    <property type="entry name" value="C5_MTASE_2"/>
    <property type="match status" value="1"/>
</dbReference>
<proteinExistence type="inferred from homology"/>
<dbReference type="GO" id="GO:0009307">
    <property type="term" value="P:DNA restriction-modification system"/>
    <property type="evidence" value="ECO:0007669"/>
    <property type="project" value="UniProtKB-KW"/>
</dbReference>
<accession>A0A2A9FB93</accession>
<dbReference type="InterPro" id="IPR029063">
    <property type="entry name" value="SAM-dependent_MTases_sf"/>
</dbReference>
<evidence type="ECO:0000256" key="4">
    <source>
        <dbReference type="ARBA" id="ARBA00022691"/>
    </source>
</evidence>
<dbReference type="EMBL" id="PDJK01000002">
    <property type="protein sequence ID" value="PFG48428.1"/>
    <property type="molecule type" value="Genomic_DNA"/>
</dbReference>
<evidence type="ECO:0000256" key="1">
    <source>
        <dbReference type="ARBA" id="ARBA00011975"/>
    </source>
</evidence>
<keyword evidence="4 6" id="KW-0949">S-adenosyl-L-methionine</keyword>
<name>A0A2A9FB93_9PSEU</name>
<dbReference type="InterPro" id="IPR050390">
    <property type="entry name" value="C5-Methyltransferase"/>
</dbReference>
<evidence type="ECO:0000313" key="8">
    <source>
        <dbReference type="EMBL" id="PFG48428.1"/>
    </source>
</evidence>
<dbReference type="Gene3D" id="3.90.120.10">
    <property type="entry name" value="DNA Methylase, subunit A, domain 2"/>
    <property type="match status" value="1"/>
</dbReference>
<dbReference type="GO" id="GO:0032259">
    <property type="term" value="P:methylation"/>
    <property type="evidence" value="ECO:0007669"/>
    <property type="project" value="UniProtKB-KW"/>
</dbReference>
<dbReference type="GO" id="GO:0044027">
    <property type="term" value="P:negative regulation of gene expression via chromosomal CpG island methylation"/>
    <property type="evidence" value="ECO:0007669"/>
    <property type="project" value="TreeGrafter"/>
</dbReference>
<organism evidence="8 9">
    <name type="scientific">Amycolatopsis sulphurea</name>
    <dbReference type="NCBI Taxonomy" id="76022"/>
    <lineage>
        <taxon>Bacteria</taxon>
        <taxon>Bacillati</taxon>
        <taxon>Actinomycetota</taxon>
        <taxon>Actinomycetes</taxon>
        <taxon>Pseudonocardiales</taxon>
        <taxon>Pseudonocardiaceae</taxon>
        <taxon>Amycolatopsis</taxon>
    </lineage>
</organism>
<gene>
    <name evidence="8" type="ORF">ATK36_3516</name>
</gene>
<dbReference type="RefSeq" id="WP_211291893.1">
    <property type="nucleotide sequence ID" value="NZ_JBIAKZ010000030.1"/>
</dbReference>
<feature type="active site" evidence="6">
    <location>
        <position position="87"/>
    </location>
</feature>
<dbReference type="SUPFAM" id="SSF53335">
    <property type="entry name" value="S-adenosyl-L-methionine-dependent methyltransferases"/>
    <property type="match status" value="1"/>
</dbReference>
<dbReference type="PANTHER" id="PTHR10629">
    <property type="entry name" value="CYTOSINE-SPECIFIC METHYLTRANSFERASE"/>
    <property type="match status" value="1"/>
</dbReference>
<dbReference type="GO" id="GO:0003677">
    <property type="term" value="F:DNA binding"/>
    <property type="evidence" value="ECO:0007669"/>
    <property type="project" value="TreeGrafter"/>
</dbReference>
<keyword evidence="9" id="KW-1185">Reference proteome</keyword>
<dbReference type="NCBIfam" id="TIGR00675">
    <property type="entry name" value="dcm"/>
    <property type="match status" value="1"/>
</dbReference>
<dbReference type="PANTHER" id="PTHR10629:SF52">
    <property type="entry name" value="DNA (CYTOSINE-5)-METHYLTRANSFERASE 1"/>
    <property type="match status" value="1"/>
</dbReference>
<dbReference type="PROSITE" id="PS51679">
    <property type="entry name" value="SAM_MT_C5"/>
    <property type="match status" value="1"/>
</dbReference>
<keyword evidence="2 6" id="KW-0489">Methyltransferase</keyword>
<keyword evidence="5" id="KW-0680">Restriction system</keyword>
<protein>
    <recommendedName>
        <fullName evidence="1">DNA (cytosine-5-)-methyltransferase</fullName>
        <ecNumber evidence="1">2.1.1.37</ecNumber>
    </recommendedName>
</protein>
<evidence type="ECO:0000256" key="3">
    <source>
        <dbReference type="ARBA" id="ARBA00022679"/>
    </source>
</evidence>
<evidence type="ECO:0000256" key="7">
    <source>
        <dbReference type="RuleBase" id="RU000416"/>
    </source>
</evidence>
<reference evidence="8 9" key="1">
    <citation type="submission" date="2017-10" db="EMBL/GenBank/DDBJ databases">
        <title>Sequencing the genomes of 1000 actinobacteria strains.</title>
        <authorList>
            <person name="Klenk H.-P."/>
        </authorList>
    </citation>
    <scope>NUCLEOTIDE SEQUENCE [LARGE SCALE GENOMIC DNA]</scope>
    <source>
        <strain evidence="8 9">DSM 46092</strain>
    </source>
</reference>